<dbReference type="STRING" id="512565.AMIS_68360"/>
<feature type="compositionally biased region" description="Pro residues" evidence="1">
    <location>
        <begin position="1"/>
        <end position="18"/>
    </location>
</feature>
<proteinExistence type="predicted"/>
<evidence type="ECO:0000256" key="2">
    <source>
        <dbReference type="SAM" id="Phobius"/>
    </source>
</evidence>
<evidence type="ECO:0000313" key="4">
    <source>
        <dbReference type="Proteomes" id="UP000007882"/>
    </source>
</evidence>
<evidence type="ECO:0000256" key="1">
    <source>
        <dbReference type="SAM" id="MobiDB-lite"/>
    </source>
</evidence>
<sequence>MSQPPYGPPNPDQPPYGQPNPDQSPYGPPSYGPPASGPPASGPPFSGPPASGQPVPGQPVPGQPVSGQPGYPPPPGYPAPGQAPGQPPYGQPGYGQPGYDQAGYGQPGYDQAGYGQPGYGTPPGYPAAPPPKKSKVLPIVLISVAVFLVLCIGGITSLYLIGKDAVEDAQNTIDSVTTSEPTTGTQTTDPQPTEKASTITIVEPKTLGGRPKLTDGQFAGITKELEDGLASGYPGSKSFGAFYGKIEKQDIVIAIGVETDVPDPKSALNGTFAGIGIGGLEVKNLSDAGTGDLGGEAQCGTANASDIDVAVCSWADEGSIGMVMWYFKTAAKVKTEFPKLRAEIEKKS</sequence>
<dbReference type="Proteomes" id="UP000007882">
    <property type="component" value="Chromosome"/>
</dbReference>
<gene>
    <name evidence="3" type="ordered locus">AMIS_68360</name>
</gene>
<name>I0HGB9_ACTM4</name>
<feature type="region of interest" description="Disordered" evidence="1">
    <location>
        <begin position="174"/>
        <end position="196"/>
    </location>
</feature>
<dbReference type="eggNOG" id="COG1716">
    <property type="taxonomic scope" value="Bacteria"/>
</dbReference>
<dbReference type="OrthoDB" id="3868477at2"/>
<keyword evidence="2" id="KW-0472">Membrane</keyword>
<dbReference type="KEGG" id="ams:AMIS_68360"/>
<reference evidence="3 4" key="1">
    <citation type="submission" date="2012-02" db="EMBL/GenBank/DDBJ databases">
        <title>Complete genome sequence of Actinoplanes missouriensis 431 (= NBRC 102363).</title>
        <authorList>
            <person name="Ohnishi Y."/>
            <person name="Ishikawa J."/>
            <person name="Sekine M."/>
            <person name="Hosoyama A."/>
            <person name="Harada T."/>
            <person name="Narita H."/>
            <person name="Hata T."/>
            <person name="Konno Y."/>
            <person name="Tutikane K."/>
            <person name="Fujita N."/>
            <person name="Horinouchi S."/>
            <person name="Hayakawa M."/>
        </authorList>
    </citation>
    <scope>NUCLEOTIDE SEQUENCE [LARGE SCALE GENOMIC DNA]</scope>
    <source>
        <strain evidence="4">ATCC 14538 / DSM 43046 / CBS 188.64 / JCM 3121 / NBRC 102363 / NCIMB 12654 / NRRL B-3342 / UNCC 431</strain>
    </source>
</reference>
<dbReference type="PATRIC" id="fig|512565.3.peg.6835"/>
<feature type="transmembrane region" description="Helical" evidence="2">
    <location>
        <begin position="136"/>
        <end position="161"/>
    </location>
</feature>
<keyword evidence="4" id="KW-1185">Reference proteome</keyword>
<feature type="region of interest" description="Disordered" evidence="1">
    <location>
        <begin position="1"/>
        <end position="129"/>
    </location>
</feature>
<dbReference type="AlphaFoldDB" id="I0HGB9"/>
<accession>I0HGB9</accession>
<feature type="compositionally biased region" description="Pro residues" evidence="1">
    <location>
        <begin position="26"/>
        <end position="47"/>
    </location>
</feature>
<feature type="compositionally biased region" description="Low complexity" evidence="1">
    <location>
        <begin position="174"/>
        <end position="194"/>
    </location>
</feature>
<dbReference type="RefSeq" id="WP_014446941.1">
    <property type="nucleotide sequence ID" value="NC_017093.1"/>
</dbReference>
<protein>
    <submittedName>
        <fullName evidence="3">Uncharacterized protein</fullName>
    </submittedName>
</protein>
<dbReference type="HOGENOM" id="CLU_080081_0_0_11"/>
<organism evidence="3 4">
    <name type="scientific">Actinoplanes missouriensis (strain ATCC 14538 / DSM 43046 / CBS 188.64 / JCM 3121 / NBRC 102363 / NCIMB 12654 / NRRL B-3342 / UNCC 431)</name>
    <dbReference type="NCBI Taxonomy" id="512565"/>
    <lineage>
        <taxon>Bacteria</taxon>
        <taxon>Bacillati</taxon>
        <taxon>Actinomycetota</taxon>
        <taxon>Actinomycetes</taxon>
        <taxon>Micromonosporales</taxon>
        <taxon>Micromonosporaceae</taxon>
        <taxon>Actinoplanes</taxon>
    </lineage>
</organism>
<keyword evidence="2" id="KW-1133">Transmembrane helix</keyword>
<dbReference type="EMBL" id="AP012319">
    <property type="protein sequence ID" value="BAL92056.1"/>
    <property type="molecule type" value="Genomic_DNA"/>
</dbReference>
<keyword evidence="2" id="KW-0812">Transmembrane</keyword>
<feature type="compositionally biased region" description="Low complexity" evidence="1">
    <location>
        <begin position="97"/>
        <end position="114"/>
    </location>
</feature>
<evidence type="ECO:0000313" key="3">
    <source>
        <dbReference type="EMBL" id="BAL92056.1"/>
    </source>
</evidence>